<organism evidence="1 2">
    <name type="scientific">Streblomastix strix</name>
    <dbReference type="NCBI Taxonomy" id="222440"/>
    <lineage>
        <taxon>Eukaryota</taxon>
        <taxon>Metamonada</taxon>
        <taxon>Preaxostyla</taxon>
        <taxon>Oxymonadida</taxon>
        <taxon>Streblomastigidae</taxon>
        <taxon>Streblomastix</taxon>
    </lineage>
</organism>
<proteinExistence type="predicted"/>
<dbReference type="Proteomes" id="UP000324800">
    <property type="component" value="Unassembled WGS sequence"/>
</dbReference>
<evidence type="ECO:0000313" key="1">
    <source>
        <dbReference type="EMBL" id="KAA6392617.1"/>
    </source>
</evidence>
<comment type="caution">
    <text evidence="1">The sequence shown here is derived from an EMBL/GenBank/DDBJ whole genome shotgun (WGS) entry which is preliminary data.</text>
</comment>
<sequence length="298" mass="33144">MPFELRLALIIITKTIQMALIQQLDLIDKESIARFLLDNQQQEIRDGINDRNTLCGMDLEYGRNYSQDAPRQIDQATVPTESPHSLDSIKTESSDQITSKINWKVTVPQIPISDGIISFNQVESLKGQNCSQARMGFDFLTQNWMESGIDAGLIGIATSLNIEETNESQIQQLERMESNSLRDENVQTVTCGHCSINASAAPLATAMRIIFQKVTQMGLMLHAVHIKGVDNRQADALSRLLLAGDYQIRTKYMTSTLQQLGLTLQEDMFATKEKAMCTIQYSPTQKDEAAGKGGLLAV</sequence>
<evidence type="ECO:0000313" key="2">
    <source>
        <dbReference type="Proteomes" id="UP000324800"/>
    </source>
</evidence>
<reference evidence="1 2" key="1">
    <citation type="submission" date="2019-03" db="EMBL/GenBank/DDBJ databases">
        <title>Single cell metagenomics reveals metabolic interactions within the superorganism composed of flagellate Streblomastix strix and complex community of Bacteroidetes bacteria on its surface.</title>
        <authorList>
            <person name="Treitli S.C."/>
            <person name="Kolisko M."/>
            <person name="Husnik F."/>
            <person name="Keeling P."/>
            <person name="Hampl V."/>
        </authorList>
    </citation>
    <scope>NUCLEOTIDE SEQUENCE [LARGE SCALE GENOMIC DNA]</scope>
    <source>
        <strain evidence="1">ST1C</strain>
    </source>
</reference>
<gene>
    <name evidence="1" type="ORF">EZS28_011856</name>
</gene>
<accession>A0A5J4WCF0</accession>
<protein>
    <submittedName>
        <fullName evidence="1">Uncharacterized protein</fullName>
    </submittedName>
</protein>
<dbReference type="EMBL" id="SNRW01002484">
    <property type="protein sequence ID" value="KAA6392617.1"/>
    <property type="molecule type" value="Genomic_DNA"/>
</dbReference>
<dbReference type="OrthoDB" id="10064489at2759"/>
<name>A0A5J4WCF0_9EUKA</name>
<dbReference type="AlphaFoldDB" id="A0A5J4WCF0"/>